<protein>
    <submittedName>
        <fullName evidence="3">Uncharacterized protein</fullName>
    </submittedName>
</protein>
<dbReference type="AlphaFoldDB" id="A0A218WQL0"/>
<feature type="chain" id="PRO_5014071769" evidence="2">
    <location>
        <begin position="24"/>
        <end position="77"/>
    </location>
</feature>
<reference evidence="4 6" key="3">
    <citation type="submission" date="2017-11" db="EMBL/GenBank/DDBJ databases">
        <title>De-novo sequencing of pomegranate (Punica granatum L.) genome.</title>
        <authorList>
            <person name="Akparov Z."/>
            <person name="Amiraslanov A."/>
            <person name="Hajiyeva S."/>
            <person name="Abbasov M."/>
            <person name="Kaur K."/>
            <person name="Hamwieh A."/>
            <person name="Solovyev V."/>
            <person name="Salamov A."/>
            <person name="Braich B."/>
            <person name="Kosarev P."/>
            <person name="Mahmoud A."/>
            <person name="Hajiyev E."/>
            <person name="Babayeva S."/>
            <person name="Izzatullayeva V."/>
            <person name="Mammadov A."/>
            <person name="Mammadov A."/>
            <person name="Sharifova S."/>
            <person name="Ojaghi J."/>
            <person name="Eynullazada K."/>
            <person name="Bayramov B."/>
            <person name="Abdulazimova A."/>
            <person name="Shahmuradov I."/>
        </authorList>
    </citation>
    <scope>NUCLEOTIDE SEQUENCE [LARGE SCALE GENOMIC DNA]</scope>
    <source>
        <strain evidence="4">AG2017</strain>
        <strain evidence="6">cv. AG2017</strain>
        <tissue evidence="4">Leaf</tissue>
    </source>
</reference>
<keyword evidence="6" id="KW-1185">Reference proteome</keyword>
<gene>
    <name evidence="3" type="ORF">CDL15_Pgr004525</name>
    <name evidence="4" type="ORF">CRG98_025734</name>
</gene>
<accession>A0A218WQL0</accession>
<evidence type="ECO:0000313" key="3">
    <source>
        <dbReference type="EMBL" id="OWM74758.1"/>
    </source>
</evidence>
<dbReference type="EMBL" id="MTKT01003433">
    <property type="protein sequence ID" value="OWM74758.1"/>
    <property type="molecule type" value="Genomic_DNA"/>
</dbReference>
<dbReference type="Proteomes" id="UP000233551">
    <property type="component" value="Unassembled WGS sequence"/>
</dbReference>
<dbReference type="EMBL" id="PGOL01001824">
    <property type="protein sequence ID" value="PKI53876.1"/>
    <property type="molecule type" value="Genomic_DNA"/>
</dbReference>
<feature type="region of interest" description="Disordered" evidence="1">
    <location>
        <begin position="54"/>
        <end position="77"/>
    </location>
</feature>
<proteinExistence type="predicted"/>
<dbReference type="PANTHER" id="PTHR37908">
    <property type="entry name" value="TRANSMEMBRANE PROTEIN"/>
    <property type="match status" value="1"/>
</dbReference>
<reference evidence="5" key="1">
    <citation type="journal article" date="2017" name="Plant J.">
        <title>The pomegranate (Punica granatum L.) genome and the genomics of punicalagin biosynthesis.</title>
        <authorList>
            <person name="Qin G."/>
            <person name="Xu C."/>
            <person name="Ming R."/>
            <person name="Tang H."/>
            <person name="Guyot R."/>
            <person name="Kramer E.M."/>
            <person name="Hu Y."/>
            <person name="Yi X."/>
            <person name="Qi Y."/>
            <person name="Xu X."/>
            <person name="Gao Z."/>
            <person name="Pan H."/>
            <person name="Jian J."/>
            <person name="Tian Y."/>
            <person name="Yue Z."/>
            <person name="Xu Y."/>
        </authorList>
    </citation>
    <scope>NUCLEOTIDE SEQUENCE [LARGE SCALE GENOMIC DNA]</scope>
    <source>
        <strain evidence="5">cv. Dabenzi</strain>
    </source>
</reference>
<feature type="signal peptide" evidence="2">
    <location>
        <begin position="1"/>
        <end position="23"/>
    </location>
</feature>
<sequence length="77" mass="8224">MGGRYRLLLVAVLLALSVSHGFGRRLMGGAAAEYEDDSVILEETEGKSRMMIELMDYPGPGANPSHTLNPPPPPSEG</sequence>
<organism evidence="3 5">
    <name type="scientific">Punica granatum</name>
    <name type="common">Pomegranate</name>
    <dbReference type="NCBI Taxonomy" id="22663"/>
    <lineage>
        <taxon>Eukaryota</taxon>
        <taxon>Viridiplantae</taxon>
        <taxon>Streptophyta</taxon>
        <taxon>Embryophyta</taxon>
        <taxon>Tracheophyta</taxon>
        <taxon>Spermatophyta</taxon>
        <taxon>Magnoliopsida</taxon>
        <taxon>eudicotyledons</taxon>
        <taxon>Gunneridae</taxon>
        <taxon>Pentapetalae</taxon>
        <taxon>rosids</taxon>
        <taxon>malvids</taxon>
        <taxon>Myrtales</taxon>
        <taxon>Lythraceae</taxon>
        <taxon>Punica</taxon>
    </lineage>
</organism>
<evidence type="ECO:0000256" key="2">
    <source>
        <dbReference type="SAM" id="SignalP"/>
    </source>
</evidence>
<dbReference type="PANTHER" id="PTHR37908:SF3">
    <property type="entry name" value="TRANSMEMBRANE PROTEIN"/>
    <property type="match status" value="1"/>
</dbReference>
<reference evidence="3" key="2">
    <citation type="submission" date="2017-06" db="EMBL/GenBank/DDBJ databases">
        <title>The pomegranate genome and the genomics of punicalagin biosynthesis.</title>
        <authorList>
            <person name="Xu C."/>
        </authorList>
    </citation>
    <scope>NUCLEOTIDE SEQUENCE [LARGE SCALE GENOMIC DNA]</scope>
    <source>
        <tissue evidence="3">Fresh leaf</tissue>
    </source>
</reference>
<keyword evidence="2" id="KW-0732">Signal</keyword>
<name>A0A218WQL0_PUNGR</name>
<evidence type="ECO:0000313" key="4">
    <source>
        <dbReference type="EMBL" id="PKI53876.1"/>
    </source>
</evidence>
<evidence type="ECO:0000256" key="1">
    <source>
        <dbReference type="SAM" id="MobiDB-lite"/>
    </source>
</evidence>
<dbReference type="Proteomes" id="UP000197138">
    <property type="component" value="Unassembled WGS sequence"/>
</dbReference>
<evidence type="ECO:0000313" key="6">
    <source>
        <dbReference type="Proteomes" id="UP000233551"/>
    </source>
</evidence>
<comment type="caution">
    <text evidence="3">The sequence shown here is derived from an EMBL/GenBank/DDBJ whole genome shotgun (WGS) entry which is preliminary data.</text>
</comment>
<evidence type="ECO:0000313" key="5">
    <source>
        <dbReference type="Proteomes" id="UP000197138"/>
    </source>
</evidence>